<proteinExistence type="predicted"/>
<dbReference type="InterPro" id="IPR018961">
    <property type="entry name" value="DnaJ_homolog_subfam-C_membr-28"/>
</dbReference>
<accession>A0ABS1L5F9</accession>
<gene>
    <name evidence="3" type="ORF">JI751_04795</name>
</gene>
<evidence type="ECO:0000259" key="2">
    <source>
        <dbReference type="Pfam" id="PF09350"/>
    </source>
</evidence>
<dbReference type="RefSeq" id="WP_201933969.1">
    <property type="nucleotide sequence ID" value="NZ_JAERSG010000001.1"/>
</dbReference>
<reference evidence="3 4" key="1">
    <citation type="submission" date="2021-01" db="EMBL/GenBank/DDBJ databases">
        <title>Genome seq and assembly of Nocardiodes sp. G10.</title>
        <authorList>
            <person name="Chhetri G."/>
        </authorList>
    </citation>
    <scope>NUCLEOTIDE SEQUENCE [LARGE SCALE GENOMIC DNA]</scope>
    <source>
        <strain evidence="3 4">G10</strain>
    </source>
</reference>
<organism evidence="3 4">
    <name type="scientific">Nocardioides baculatus</name>
    <dbReference type="NCBI Taxonomy" id="2801337"/>
    <lineage>
        <taxon>Bacteria</taxon>
        <taxon>Bacillati</taxon>
        <taxon>Actinomycetota</taxon>
        <taxon>Actinomycetes</taxon>
        <taxon>Propionibacteriales</taxon>
        <taxon>Nocardioidaceae</taxon>
        <taxon>Nocardioides</taxon>
    </lineage>
</organism>
<evidence type="ECO:0000256" key="1">
    <source>
        <dbReference type="SAM" id="MobiDB-lite"/>
    </source>
</evidence>
<keyword evidence="4" id="KW-1185">Reference proteome</keyword>
<feature type="region of interest" description="Disordered" evidence="1">
    <location>
        <begin position="168"/>
        <end position="188"/>
    </location>
</feature>
<dbReference type="Proteomes" id="UP000636918">
    <property type="component" value="Unassembled WGS sequence"/>
</dbReference>
<dbReference type="EMBL" id="JAERSG010000001">
    <property type="protein sequence ID" value="MBL0746920.1"/>
    <property type="molecule type" value="Genomic_DNA"/>
</dbReference>
<protein>
    <submittedName>
        <fullName evidence="3">DUF1992 domain-containing protein</fullName>
    </submittedName>
</protein>
<evidence type="ECO:0000313" key="3">
    <source>
        <dbReference type="EMBL" id="MBL0746920.1"/>
    </source>
</evidence>
<feature type="compositionally biased region" description="Acidic residues" evidence="1">
    <location>
        <begin position="1"/>
        <end position="11"/>
    </location>
</feature>
<feature type="domain" description="DnaJ homologue subfamily C member 28 conserved" evidence="2">
    <location>
        <begin position="40"/>
        <end position="106"/>
    </location>
</feature>
<dbReference type="Pfam" id="PF09350">
    <property type="entry name" value="DJC28_CD"/>
    <property type="match status" value="1"/>
</dbReference>
<feature type="compositionally biased region" description="Basic and acidic residues" evidence="1">
    <location>
        <begin position="13"/>
        <end position="26"/>
    </location>
</feature>
<comment type="caution">
    <text evidence="3">The sequence shown here is derived from an EMBL/GenBank/DDBJ whole genome shotgun (WGS) entry which is preliminary data.</text>
</comment>
<name>A0ABS1L5F9_9ACTN</name>
<sequence>MSPDDEFETADTESVRREVERDERTGRSAAAARIHHQSSWVDQQIRIAMERGDFDDLAGYGKPIEDLGVEHDPDWWIKKLVERENIAILPPALALRKEDAELDGLLDRINVESEVRREVEDFNARVRKAIYTPPTGPSGPPVITRQRDVDDEVVAWRARRAARIEAQRAAREQAAAAEPPKRRWWRRH</sequence>
<feature type="region of interest" description="Disordered" evidence="1">
    <location>
        <begin position="1"/>
        <end position="32"/>
    </location>
</feature>
<evidence type="ECO:0000313" key="4">
    <source>
        <dbReference type="Proteomes" id="UP000636918"/>
    </source>
</evidence>